<organism evidence="2 3">
    <name type="scientific">Shewanella decolorationis S12</name>
    <dbReference type="NCBI Taxonomy" id="1353536"/>
    <lineage>
        <taxon>Bacteria</taxon>
        <taxon>Pseudomonadati</taxon>
        <taxon>Pseudomonadota</taxon>
        <taxon>Gammaproteobacteria</taxon>
        <taxon>Alteromonadales</taxon>
        <taxon>Shewanellaceae</taxon>
        <taxon>Shewanella</taxon>
    </lineage>
</organism>
<protein>
    <submittedName>
        <fullName evidence="2">Outer membrane lipoprotein family</fullName>
    </submittedName>
</protein>
<evidence type="ECO:0000313" key="3">
    <source>
        <dbReference type="Proteomes" id="UP000017548"/>
    </source>
</evidence>
<dbReference type="Gene3D" id="3.30.1450.10">
    <property type="match status" value="1"/>
</dbReference>
<keyword evidence="1" id="KW-0732">Signal</keyword>
<sequence length="151" mass="16702">MALILLFEHFYNKYSGSHNMNANINRKLIAVTFLGLASLGLSGCVVNVGDSESKWDSSESWEITQDKNRNNLTKLSLGMSKDQVMTLMGASDFSESYLQQNGGQADKEVLVLFYRTQHAHSDGKTTKDECTPIVLSNNVLVGWGDTAYSKI</sequence>
<dbReference type="Pfam" id="PF11399">
    <property type="entry name" value="DUF3192"/>
    <property type="match status" value="1"/>
</dbReference>
<gene>
    <name evidence="2" type="ORF">SHD_2377</name>
</gene>
<keyword evidence="3" id="KW-1185">Reference proteome</keyword>
<dbReference type="InterPro" id="IPR037873">
    <property type="entry name" value="BamE-like"/>
</dbReference>
<keyword evidence="2" id="KW-0449">Lipoprotein</keyword>
<proteinExistence type="predicted"/>
<name>A0ABP2Z2J2_9GAMM</name>
<comment type="caution">
    <text evidence="2">The sequence shown here is derived from an EMBL/GenBank/DDBJ whole genome shotgun (WGS) entry which is preliminary data.</text>
</comment>
<accession>A0ABP2Z2J2</accession>
<evidence type="ECO:0000313" key="2">
    <source>
        <dbReference type="EMBL" id="ESE40820.1"/>
    </source>
</evidence>
<evidence type="ECO:0000256" key="1">
    <source>
        <dbReference type="ARBA" id="ARBA00022729"/>
    </source>
</evidence>
<dbReference type="InterPro" id="IPR021534">
    <property type="entry name" value="DUF3192"/>
</dbReference>
<reference evidence="2 3" key="1">
    <citation type="journal article" date="2013" name="Genome Announc.">
        <title>Draft Genome Sequence of Shewanella decolorationis S12, a Dye-Degrading Bacterium Isolated from a Wastewater Treatment Plant.</title>
        <authorList>
            <person name="Xu M."/>
            <person name="Fang Y."/>
            <person name="Liu J."/>
            <person name="Chen X."/>
            <person name="Sun G."/>
            <person name="Guo J."/>
            <person name="Hua Z."/>
            <person name="Tu Q."/>
            <person name="Wu L."/>
            <person name="Zhou J."/>
            <person name="Liu X."/>
        </authorList>
    </citation>
    <scope>NUCLEOTIDE SEQUENCE [LARGE SCALE GENOMIC DNA]</scope>
    <source>
        <strain evidence="2 3">S12</strain>
    </source>
</reference>
<dbReference type="EMBL" id="AXZL01000068">
    <property type="protein sequence ID" value="ESE40820.1"/>
    <property type="molecule type" value="Genomic_DNA"/>
</dbReference>
<dbReference type="Proteomes" id="UP000017548">
    <property type="component" value="Unassembled WGS sequence"/>
</dbReference>